<name>A0ABT8LIX9_9BACT</name>
<dbReference type="Proteomes" id="UP001172083">
    <property type="component" value="Unassembled WGS sequence"/>
</dbReference>
<proteinExistence type="inferred from homology"/>
<keyword evidence="5" id="KW-0326">Glycosidase</keyword>
<evidence type="ECO:0000256" key="4">
    <source>
        <dbReference type="ARBA" id="ARBA00022801"/>
    </source>
</evidence>
<dbReference type="Pfam" id="PF00728">
    <property type="entry name" value="Glyco_hydro_20"/>
    <property type="match status" value="1"/>
</dbReference>
<dbReference type="InterPro" id="IPR015883">
    <property type="entry name" value="Glyco_hydro_20_cat"/>
</dbReference>
<gene>
    <name evidence="8" type="ORF">QQ020_34030</name>
</gene>
<organism evidence="8 9">
    <name type="scientific">Agaribacillus aureus</name>
    <dbReference type="NCBI Taxonomy" id="3051825"/>
    <lineage>
        <taxon>Bacteria</taxon>
        <taxon>Pseudomonadati</taxon>
        <taxon>Bacteroidota</taxon>
        <taxon>Cytophagia</taxon>
        <taxon>Cytophagales</taxon>
        <taxon>Splendidivirgaceae</taxon>
        <taxon>Agaribacillus</taxon>
    </lineage>
</organism>
<evidence type="ECO:0000313" key="9">
    <source>
        <dbReference type="Proteomes" id="UP001172083"/>
    </source>
</evidence>
<keyword evidence="9" id="KW-1185">Reference proteome</keyword>
<dbReference type="PRINTS" id="PR00738">
    <property type="entry name" value="GLHYDRLASE20"/>
</dbReference>
<evidence type="ECO:0000256" key="5">
    <source>
        <dbReference type="ARBA" id="ARBA00023295"/>
    </source>
</evidence>
<evidence type="ECO:0000259" key="7">
    <source>
        <dbReference type="Pfam" id="PF02838"/>
    </source>
</evidence>
<dbReference type="InterPro" id="IPR029018">
    <property type="entry name" value="Hex-like_dom2"/>
</dbReference>
<feature type="domain" description="Glycoside hydrolase family 20 catalytic" evidence="6">
    <location>
        <begin position="244"/>
        <end position="417"/>
    </location>
</feature>
<comment type="catalytic activity">
    <reaction evidence="1">
        <text>Hydrolysis of terminal non-reducing N-acetyl-D-hexosamine residues in N-acetyl-beta-D-hexosaminides.</text>
        <dbReference type="EC" id="3.2.1.52"/>
    </reaction>
</comment>
<dbReference type="Gene3D" id="3.30.379.10">
    <property type="entry name" value="Chitobiase/beta-hexosaminidase domain 2-like"/>
    <property type="match status" value="1"/>
</dbReference>
<comment type="caution">
    <text evidence="8">The sequence shown here is derived from an EMBL/GenBank/DDBJ whole genome shotgun (WGS) entry which is preliminary data.</text>
</comment>
<accession>A0ABT8LIX9</accession>
<dbReference type="Gene3D" id="3.20.20.80">
    <property type="entry name" value="Glycosidases"/>
    <property type="match status" value="1"/>
</dbReference>
<dbReference type="SUPFAM" id="SSF51445">
    <property type="entry name" value="(Trans)glycosidases"/>
    <property type="match status" value="1"/>
</dbReference>
<feature type="domain" description="Beta-hexosaminidase bacterial type N-terminal" evidence="7">
    <location>
        <begin position="43"/>
        <end position="184"/>
    </location>
</feature>
<dbReference type="InterPro" id="IPR015882">
    <property type="entry name" value="HEX_bac_N"/>
</dbReference>
<protein>
    <recommendedName>
        <fullName evidence="3">beta-N-acetylhexosaminidase</fullName>
        <ecNumber evidence="3">3.2.1.52</ecNumber>
    </recommendedName>
</protein>
<dbReference type="InterPro" id="IPR017853">
    <property type="entry name" value="GH"/>
</dbReference>
<dbReference type="PANTHER" id="PTHR22600">
    <property type="entry name" value="BETA-HEXOSAMINIDASE"/>
    <property type="match status" value="1"/>
</dbReference>
<evidence type="ECO:0000256" key="2">
    <source>
        <dbReference type="ARBA" id="ARBA00006285"/>
    </source>
</evidence>
<dbReference type="Pfam" id="PF02838">
    <property type="entry name" value="Glyco_hydro_20b"/>
    <property type="match status" value="1"/>
</dbReference>
<evidence type="ECO:0000313" key="8">
    <source>
        <dbReference type="EMBL" id="MDN5217141.1"/>
    </source>
</evidence>
<evidence type="ECO:0000256" key="3">
    <source>
        <dbReference type="ARBA" id="ARBA00012663"/>
    </source>
</evidence>
<dbReference type="PANTHER" id="PTHR22600:SF57">
    <property type="entry name" value="BETA-N-ACETYLHEXOSAMINIDASE"/>
    <property type="match status" value="1"/>
</dbReference>
<reference evidence="8" key="1">
    <citation type="submission" date="2023-06" db="EMBL/GenBank/DDBJ databases">
        <title>Genomic of Agaribacillus aureum.</title>
        <authorList>
            <person name="Wang G."/>
        </authorList>
    </citation>
    <scope>NUCLEOTIDE SEQUENCE</scope>
    <source>
        <strain evidence="8">BMA12</strain>
    </source>
</reference>
<evidence type="ECO:0000259" key="6">
    <source>
        <dbReference type="Pfam" id="PF00728"/>
    </source>
</evidence>
<dbReference type="RefSeq" id="WP_346762477.1">
    <property type="nucleotide sequence ID" value="NZ_JAUJEB010000013.1"/>
</dbReference>
<dbReference type="EMBL" id="JAUJEB010000013">
    <property type="protein sequence ID" value="MDN5217141.1"/>
    <property type="molecule type" value="Genomic_DNA"/>
</dbReference>
<dbReference type="SUPFAM" id="SSF55545">
    <property type="entry name" value="beta-N-acetylhexosaminidase-like domain"/>
    <property type="match status" value="1"/>
</dbReference>
<comment type="similarity">
    <text evidence="2">Belongs to the glycosyl hydrolase 20 family.</text>
</comment>
<dbReference type="InterPro" id="IPR025705">
    <property type="entry name" value="Beta_hexosaminidase_sua/sub"/>
</dbReference>
<keyword evidence="4" id="KW-0378">Hydrolase</keyword>
<dbReference type="EC" id="3.2.1.52" evidence="3"/>
<sequence length="873" mass="99332">MIDLRTNLWMVLKEKCPLRRTKILWYLPLLLFTVTNLTGQVLPVIPQPQVAEVGKGNFKPAQGPATLRLAAGDTIGLMLTVSQLQQAFALKFRTTPGLIKQGQPTVWMGLPEEDQDFRTHCKGLKIWPEDRLGEEGYVLLIQAKQIVLAAKSKTGLFYGVQTLKQLLRGYPAENTVPQLKIVDWPSLKYRAVMDDISRGPVPTLAFLKSQVRRFSELKINMMNYYIEHVVSTQSHGGFAPADGSVSIREWKELADYATAHHIELVGSFQSLGHFSKILSHPRYRELGQTHRMLIPGDPESTNFIKDVIKEMLPAFNSGFFNVFGDEAWDLVRGRSGKLPDSISIGRLYANHMLPIYKALKQQGKRMMLTADMPIQYPEIFEIMPKDVMMLTWDYGARESFADWIDPVKKAGFEFLVCPGVLNSNRLMPDFDMAVANIRNFVNEGKDKGAAGVFNTVWDDGGRHFFSRDWYGVAYGADQSWNPNRLPTAQFDKRFDRAVYGDESGGISGMIHELNKMSNLAPTQEMNNNILWNTLIPARGDRINLNTADWEEVLNLTQKSESLLEQAKTTSYTEDLPFWHFTIDQYEYLANSRMHLLKAAEQYRESVLLQKSNPAYSRELLVDALNEVITAKTDLVGLVQSLEILWLRENRSYWLDHAKSKYTEKVDHFTELQSLVLAAIEDFDKGLFLPPPTEVRLAISEVKGQYFQYWLLAGSFTINKPEGRKPDFLTAIGGEQKARPAPGVSFKGKNGEVYSWMKYNSPRSTEINLKQVFEKNTEVLAYAYCTIESPKEQEVSVTVGSNDGIEVICNGNSVFQKFAKRSLIPDEDEFMLPLKAGKNHVLLKIDQWQAGWGFSFRLPDHLVRNHKHKYKLLE</sequence>
<evidence type="ECO:0000256" key="1">
    <source>
        <dbReference type="ARBA" id="ARBA00001231"/>
    </source>
</evidence>